<reference evidence="2 3" key="1">
    <citation type="submission" date="2018-10" db="EMBL/GenBank/DDBJ databases">
        <title>Propagation and draft genome sequences of three atypical Erhlichia ruminantium isolates.</title>
        <authorList>
            <person name="Liebenberg J."/>
            <person name="Steyn H."/>
            <person name="Josemans A."/>
            <person name="Zweygarth E."/>
        </authorList>
    </citation>
    <scope>NUCLEOTIDE SEQUENCE [LARGE SCALE GENOMIC DNA]</scope>
    <source>
        <strain evidence="2 3">Omatjenne</strain>
    </source>
</reference>
<keyword evidence="1" id="KW-1133">Transmembrane helix</keyword>
<dbReference type="Proteomes" id="UP000422822">
    <property type="component" value="Chromosome"/>
</dbReference>
<evidence type="ECO:0000313" key="2">
    <source>
        <dbReference type="EMBL" id="QGR03695.1"/>
    </source>
</evidence>
<keyword evidence="1" id="KW-0812">Transmembrane</keyword>
<evidence type="ECO:0000313" key="3">
    <source>
        <dbReference type="Proteomes" id="UP000422822"/>
    </source>
</evidence>
<keyword evidence="3" id="KW-1185">Reference proteome</keyword>
<dbReference type="EMBL" id="CP033455">
    <property type="protein sequence ID" value="QGR03695.1"/>
    <property type="molecule type" value="Genomic_DNA"/>
</dbReference>
<keyword evidence="1" id="KW-0472">Membrane</keyword>
<feature type="transmembrane region" description="Helical" evidence="1">
    <location>
        <begin position="6"/>
        <end position="32"/>
    </location>
</feature>
<accession>A0AAE6QDQ8</accession>
<name>A0AAE6QDQ8_EHRRU</name>
<sequence>MCVMDYYTQVMVGLIIGAVVFHIVIFIIHMLLTTGVAIYYNAVIPGSPYHQEYLEVKEEFKQFCRGDYKAILSGGTVIPNTTGFLRSGPDNKEKKGDIVQDCNVNKDDSLSNNDGKPQRKLDSCTSVEDVNNILSNGDGVRVENTQNHAVVLDHIVKVRAYNNVNI</sequence>
<evidence type="ECO:0000256" key="1">
    <source>
        <dbReference type="SAM" id="Phobius"/>
    </source>
</evidence>
<proteinExistence type="predicted"/>
<organism evidence="2 3">
    <name type="scientific">Ehrlichia ruminantium</name>
    <name type="common">heartwater rickettsia</name>
    <name type="synonym">Cowdria ruminantium</name>
    <dbReference type="NCBI Taxonomy" id="779"/>
    <lineage>
        <taxon>Bacteria</taxon>
        <taxon>Pseudomonadati</taxon>
        <taxon>Pseudomonadota</taxon>
        <taxon>Alphaproteobacteria</taxon>
        <taxon>Rickettsiales</taxon>
        <taxon>Anaplasmataceae</taxon>
        <taxon>Ehrlichia</taxon>
    </lineage>
</organism>
<protein>
    <submittedName>
        <fullName evidence="2">Uncharacterized protein</fullName>
    </submittedName>
</protein>
<gene>
    <name evidence="2" type="ORF">EDL80_03970</name>
</gene>
<dbReference type="AlphaFoldDB" id="A0AAE6QDQ8"/>